<dbReference type="CDD" id="cd02523">
    <property type="entry name" value="PC_cytidylyltransferase"/>
    <property type="match status" value="1"/>
</dbReference>
<proteinExistence type="predicted"/>
<dbReference type="SUPFAM" id="SSF53448">
    <property type="entry name" value="Nucleotide-diphospho-sugar transferases"/>
    <property type="match status" value="1"/>
</dbReference>
<dbReference type="InterPro" id="IPR025877">
    <property type="entry name" value="MobA-like_NTP_Trfase"/>
</dbReference>
<organism evidence="4 5">
    <name type="scientific">Ruthenibacterium lactatiformans</name>
    <dbReference type="NCBI Taxonomy" id="1550024"/>
    <lineage>
        <taxon>Bacteria</taxon>
        <taxon>Bacillati</taxon>
        <taxon>Bacillota</taxon>
        <taxon>Clostridia</taxon>
        <taxon>Eubacteriales</taxon>
        <taxon>Oscillospiraceae</taxon>
        <taxon>Ruthenibacterium</taxon>
    </lineage>
</organism>
<evidence type="ECO:0000256" key="1">
    <source>
        <dbReference type="ARBA" id="ARBA00022679"/>
    </source>
</evidence>
<dbReference type="InterPro" id="IPR029044">
    <property type="entry name" value="Nucleotide-diphossugar_trans"/>
</dbReference>
<evidence type="ECO:0000259" key="3">
    <source>
        <dbReference type="Pfam" id="PF12804"/>
    </source>
</evidence>
<dbReference type="AlphaFoldDB" id="A0A6I2U7Y9"/>
<protein>
    <submittedName>
        <fullName evidence="4">Phosphocholine cytidylyltransferase family protein</fullName>
    </submittedName>
</protein>
<dbReference type="RefSeq" id="WP_154522745.1">
    <property type="nucleotide sequence ID" value="NZ_JANGBT010000007.1"/>
</dbReference>
<dbReference type="EMBL" id="VUNJ01000009">
    <property type="protein sequence ID" value="MST92198.1"/>
    <property type="molecule type" value="Genomic_DNA"/>
</dbReference>
<dbReference type="PANTHER" id="PTHR43584">
    <property type="entry name" value="NUCLEOTIDYL TRANSFERASE"/>
    <property type="match status" value="1"/>
</dbReference>
<gene>
    <name evidence="4" type="ORF">FYJ76_09665</name>
</gene>
<keyword evidence="1 4" id="KW-0808">Transferase</keyword>
<dbReference type="PANTHER" id="PTHR43584:SF8">
    <property type="entry name" value="N-ACETYLMURAMATE ALPHA-1-PHOSPHATE URIDYLYLTRANSFERASE"/>
    <property type="match status" value="1"/>
</dbReference>
<dbReference type="Pfam" id="PF12804">
    <property type="entry name" value="NTP_transf_3"/>
    <property type="match status" value="1"/>
</dbReference>
<dbReference type="InterPro" id="IPR050065">
    <property type="entry name" value="GlmU-like"/>
</dbReference>
<keyword evidence="2 4" id="KW-0548">Nucleotidyltransferase</keyword>
<evidence type="ECO:0000313" key="4">
    <source>
        <dbReference type="EMBL" id="MST92198.1"/>
    </source>
</evidence>
<dbReference type="Gene3D" id="3.90.550.10">
    <property type="entry name" value="Spore Coat Polysaccharide Biosynthesis Protein SpsA, Chain A"/>
    <property type="match status" value="1"/>
</dbReference>
<sequence length="261" mass="29829">MQAILLAAGKGSRLHPYTDSMPKPLVPVKGKSMLLRLLDQIVEVGINDITIVTGYRAEQIEKTVGDSYSGVPIRYIRNVCYDKTNNIYSLYLARDVVTGDVLLTECDLCLKMEAIQALLKNEAPCSILTSPFNSETMDGTVVLSKDCSHADAMLLKKMQHPGEVYSDAYKTVNVYKFTRNFWHKKYIPLLEIYLDTQDKTSYYELPLGGLIYFQNDDIQIVNVPAECWKEVDDENDLKRAEKWFQLNDRACKQNESIYDRD</sequence>
<feature type="domain" description="MobA-like NTP transferase" evidence="3">
    <location>
        <begin position="3"/>
        <end position="148"/>
    </location>
</feature>
<evidence type="ECO:0000256" key="2">
    <source>
        <dbReference type="ARBA" id="ARBA00022695"/>
    </source>
</evidence>
<name>A0A6I2U7Y9_9FIRM</name>
<reference evidence="4 5" key="1">
    <citation type="submission" date="2019-08" db="EMBL/GenBank/DDBJ databases">
        <title>In-depth cultivation of the pig gut microbiome towards novel bacterial diversity and tailored functional studies.</title>
        <authorList>
            <person name="Wylensek D."/>
            <person name="Hitch T.C.A."/>
            <person name="Clavel T."/>
        </authorList>
    </citation>
    <scope>NUCLEOTIDE SEQUENCE [LARGE SCALE GENOMIC DNA]</scope>
    <source>
        <strain evidence="4 5">WCA3-601-WT-6J</strain>
    </source>
</reference>
<dbReference type="GO" id="GO:0016779">
    <property type="term" value="F:nucleotidyltransferase activity"/>
    <property type="evidence" value="ECO:0007669"/>
    <property type="project" value="UniProtKB-KW"/>
</dbReference>
<comment type="caution">
    <text evidence="4">The sequence shown here is derived from an EMBL/GenBank/DDBJ whole genome shotgun (WGS) entry which is preliminary data.</text>
</comment>
<accession>A0A6I2U7Y9</accession>
<dbReference type="Proteomes" id="UP000431913">
    <property type="component" value="Unassembled WGS sequence"/>
</dbReference>
<evidence type="ECO:0000313" key="5">
    <source>
        <dbReference type="Proteomes" id="UP000431913"/>
    </source>
</evidence>